<dbReference type="PROSITE" id="PS50293">
    <property type="entry name" value="TPR_REGION"/>
    <property type="match status" value="1"/>
</dbReference>
<dbReference type="PANTHER" id="PTHR12558">
    <property type="entry name" value="CELL DIVISION CYCLE 16,23,27"/>
    <property type="match status" value="1"/>
</dbReference>
<dbReference type="Proteomes" id="UP000255163">
    <property type="component" value="Unassembled WGS sequence"/>
</dbReference>
<dbReference type="PANTHER" id="PTHR12558:SF13">
    <property type="entry name" value="CELL DIVISION CYCLE PROTEIN 27 HOMOLOG"/>
    <property type="match status" value="1"/>
</dbReference>
<dbReference type="PROSITE" id="PS50005">
    <property type="entry name" value="TPR"/>
    <property type="match status" value="2"/>
</dbReference>
<feature type="repeat" description="TPR" evidence="1">
    <location>
        <begin position="386"/>
        <end position="419"/>
    </location>
</feature>
<dbReference type="Pfam" id="PF13181">
    <property type="entry name" value="TPR_8"/>
    <property type="match status" value="1"/>
</dbReference>
<keyword evidence="1" id="KW-0802">TPR repeat</keyword>
<evidence type="ECO:0000313" key="3">
    <source>
        <dbReference type="EMBL" id="STD23902.1"/>
    </source>
</evidence>
<dbReference type="InterPro" id="IPR019734">
    <property type="entry name" value="TPR_rpt"/>
</dbReference>
<feature type="chain" id="PRO_5017020078" evidence="2">
    <location>
        <begin position="24"/>
        <end position="454"/>
    </location>
</feature>
<dbReference type="InterPro" id="IPR011990">
    <property type="entry name" value="TPR-like_helical_dom_sf"/>
</dbReference>
<protein>
    <submittedName>
        <fullName evidence="3">Cellulose synthase operon C domain-containing protein</fullName>
    </submittedName>
</protein>
<reference evidence="3 4" key="1">
    <citation type="submission" date="2018-06" db="EMBL/GenBank/DDBJ databases">
        <authorList>
            <consortium name="Pathogen Informatics"/>
            <person name="Doyle S."/>
        </authorList>
    </citation>
    <scope>NUCLEOTIDE SEQUENCE [LARGE SCALE GENOMIC DNA]</scope>
    <source>
        <strain evidence="3 4">NCTC12123</strain>
    </source>
</reference>
<dbReference type="SMART" id="SM00028">
    <property type="entry name" value="TPR"/>
    <property type="match status" value="3"/>
</dbReference>
<feature type="repeat" description="TPR" evidence="1">
    <location>
        <begin position="304"/>
        <end position="337"/>
    </location>
</feature>
<evidence type="ECO:0000256" key="1">
    <source>
        <dbReference type="PROSITE-ProRule" id="PRU00339"/>
    </source>
</evidence>
<proteinExistence type="predicted"/>
<dbReference type="Gene3D" id="1.25.40.10">
    <property type="entry name" value="Tetratricopeptide repeat domain"/>
    <property type="match status" value="3"/>
</dbReference>
<dbReference type="SUPFAM" id="SSF48452">
    <property type="entry name" value="TPR-like"/>
    <property type="match status" value="2"/>
</dbReference>
<gene>
    <name evidence="3" type="primary">bcsC_2</name>
    <name evidence="3" type="ORF">NCTC12123_04076</name>
</gene>
<dbReference type="AlphaFoldDB" id="A0A376FEJ2"/>
<name>A0A376FEJ2_ENTAS</name>
<feature type="signal peptide" evidence="2">
    <location>
        <begin position="1"/>
        <end position="23"/>
    </location>
</feature>
<accession>A0A376FEJ2</accession>
<evidence type="ECO:0000256" key="2">
    <source>
        <dbReference type="SAM" id="SignalP"/>
    </source>
</evidence>
<sequence length="454" mass="49305">MRKFTVNLLTLSLGLALMPMAEAANSPQQKQLLEQVRLGESTQREDLVRQSLYRLELIDPNNPDVIAARFRYLLRQGDNAGAQKKLDRLKGIAPGSSAYQSSRNTMLLSTPDGRQQLQQARLLATTGHTQEAIAAYDKLFDGNPPGGDVATEYWNVVAKDPARRNAAINQLKKINASSPGNTQLQATLSQLLFQSGRRDEGFAVLQEMAKSTNGRSQASDMWYDQIKGQPASSASVSALQKYLSVFSSGDSVVAARAQLEEQQKQLADPAFRAKAEGLAAVDAGQGSKAVAELQKAVSANHADSEAVGALGQAYSQKGDRARAVAQFEKAIALDPQSDNRGKWDSLLKVNRYWLLIQQGDAALKANNPAQAERYYQQARGIDNTDSYAVLGLGDAAAARKDNDAAERYYRQALRMDSGNSNAVRGLANIYRAQSPGEGLAVYPVSLRQPAPEHR</sequence>
<dbReference type="EMBL" id="UFYI01000007">
    <property type="protein sequence ID" value="STD23902.1"/>
    <property type="molecule type" value="Genomic_DNA"/>
</dbReference>
<organism evidence="3 4">
    <name type="scientific">Enterobacter asburiae</name>
    <dbReference type="NCBI Taxonomy" id="61645"/>
    <lineage>
        <taxon>Bacteria</taxon>
        <taxon>Pseudomonadati</taxon>
        <taxon>Pseudomonadota</taxon>
        <taxon>Gammaproteobacteria</taxon>
        <taxon>Enterobacterales</taxon>
        <taxon>Enterobacteriaceae</taxon>
        <taxon>Enterobacter</taxon>
        <taxon>Enterobacter cloacae complex</taxon>
    </lineage>
</organism>
<dbReference type="Pfam" id="PF13432">
    <property type="entry name" value="TPR_16"/>
    <property type="match status" value="1"/>
</dbReference>
<keyword evidence="2" id="KW-0732">Signal</keyword>
<evidence type="ECO:0000313" key="4">
    <source>
        <dbReference type="Proteomes" id="UP000255163"/>
    </source>
</evidence>